<dbReference type="Pfam" id="PF05890">
    <property type="entry name" value="Ebp2"/>
    <property type="match status" value="1"/>
</dbReference>
<reference evidence="10" key="1">
    <citation type="submission" date="2025-08" db="UniProtKB">
        <authorList>
            <consortium name="RefSeq"/>
        </authorList>
    </citation>
    <scope>IDENTIFICATION</scope>
    <source>
        <tissue evidence="10">Entire body</tissue>
    </source>
</reference>
<name>A0A1W4XT78_AGRPL</name>
<proteinExistence type="inferred from homology"/>
<evidence type="ECO:0000256" key="5">
    <source>
        <dbReference type="ARBA" id="ARBA00023054"/>
    </source>
</evidence>
<evidence type="ECO:0000313" key="10">
    <source>
        <dbReference type="RefSeq" id="XP_018335673.1"/>
    </source>
</evidence>
<evidence type="ECO:0000313" key="9">
    <source>
        <dbReference type="Proteomes" id="UP000192223"/>
    </source>
</evidence>
<evidence type="ECO:0000256" key="3">
    <source>
        <dbReference type="ARBA" id="ARBA00007336"/>
    </source>
</evidence>
<dbReference type="OrthoDB" id="443772at2759"/>
<feature type="compositionally biased region" description="Basic residues" evidence="8">
    <location>
        <begin position="257"/>
        <end position="274"/>
    </location>
</feature>
<dbReference type="GO" id="GO:0005730">
    <property type="term" value="C:nucleolus"/>
    <property type="evidence" value="ECO:0007669"/>
    <property type="project" value="UniProtKB-SubCell"/>
</dbReference>
<dbReference type="GO" id="GO:0034399">
    <property type="term" value="C:nuclear periphery"/>
    <property type="evidence" value="ECO:0007669"/>
    <property type="project" value="TreeGrafter"/>
</dbReference>
<dbReference type="GO" id="GO:0006364">
    <property type="term" value="P:rRNA processing"/>
    <property type="evidence" value="ECO:0007669"/>
    <property type="project" value="TreeGrafter"/>
</dbReference>
<evidence type="ECO:0000256" key="6">
    <source>
        <dbReference type="ARBA" id="ARBA00023242"/>
    </source>
</evidence>
<dbReference type="InParanoid" id="A0A1W4XT78"/>
<comment type="similarity">
    <text evidence="3">Belongs to the EBP2 family.</text>
</comment>
<evidence type="ECO:0000256" key="2">
    <source>
        <dbReference type="ARBA" id="ARBA00004604"/>
    </source>
</evidence>
<evidence type="ECO:0000256" key="8">
    <source>
        <dbReference type="SAM" id="MobiDB-lite"/>
    </source>
</evidence>
<evidence type="ECO:0000256" key="4">
    <source>
        <dbReference type="ARBA" id="ARBA00022517"/>
    </source>
</evidence>
<dbReference type="PANTHER" id="PTHR13028:SF0">
    <property type="entry name" value="RRNA-PROCESSING PROTEIN EBP2-RELATED"/>
    <property type="match status" value="1"/>
</dbReference>
<dbReference type="AlphaFoldDB" id="A0A1W4XT78"/>
<accession>A0A1W4XT78</accession>
<evidence type="ECO:0000256" key="1">
    <source>
        <dbReference type="ARBA" id="ARBA00003387"/>
    </source>
</evidence>
<dbReference type="Proteomes" id="UP000192223">
    <property type="component" value="Unplaced"/>
</dbReference>
<comment type="subcellular location">
    <subcellularLocation>
        <location evidence="2">Nucleus</location>
        <location evidence="2">Nucleolus</location>
    </subcellularLocation>
</comment>
<keyword evidence="9" id="KW-1185">Reference proteome</keyword>
<dbReference type="GO" id="GO:0042273">
    <property type="term" value="P:ribosomal large subunit biogenesis"/>
    <property type="evidence" value="ECO:0007669"/>
    <property type="project" value="TreeGrafter"/>
</dbReference>
<protein>
    <submittedName>
        <fullName evidence="10">Probable rRNA-processing protein EBP2 homolog</fullName>
    </submittedName>
</protein>
<dbReference type="KEGG" id="apln:108744420"/>
<dbReference type="InterPro" id="IPR008610">
    <property type="entry name" value="Ebp2"/>
</dbReference>
<feature type="compositionally biased region" description="Low complexity" evidence="8">
    <location>
        <begin position="227"/>
        <end position="236"/>
    </location>
</feature>
<gene>
    <name evidence="10" type="primary">LOC108744420</name>
</gene>
<dbReference type="PANTHER" id="PTHR13028">
    <property type="entry name" value="RRNA PROCESSING PROTEIN EBNA1-BINDING PROTEIN-RELATED"/>
    <property type="match status" value="1"/>
</dbReference>
<comment type="function">
    <text evidence="1">Required for the processing of the 27S pre-rRNA.</text>
</comment>
<keyword evidence="5 7" id="KW-0175">Coiled coil</keyword>
<dbReference type="RefSeq" id="XP_018335673.1">
    <property type="nucleotide sequence ID" value="XM_018480171.1"/>
</dbReference>
<keyword evidence="6" id="KW-0539">Nucleus</keyword>
<feature type="coiled-coil region" evidence="7">
    <location>
        <begin position="165"/>
        <end position="208"/>
    </location>
</feature>
<dbReference type="GO" id="GO:0030687">
    <property type="term" value="C:preribosome, large subunit precursor"/>
    <property type="evidence" value="ECO:0007669"/>
    <property type="project" value="TreeGrafter"/>
</dbReference>
<evidence type="ECO:0000256" key="7">
    <source>
        <dbReference type="SAM" id="Coils"/>
    </source>
</evidence>
<feature type="region of interest" description="Disordered" evidence="8">
    <location>
        <begin position="219"/>
        <end position="274"/>
    </location>
</feature>
<dbReference type="STRING" id="224129.A0A1W4XT78"/>
<dbReference type="GeneID" id="108744420"/>
<keyword evidence="4" id="KW-0690">Ribosome biogenesis</keyword>
<organism evidence="9 10">
    <name type="scientific">Agrilus planipennis</name>
    <name type="common">Emerald ash borer</name>
    <name type="synonym">Agrilus marcopoli</name>
    <dbReference type="NCBI Taxonomy" id="224129"/>
    <lineage>
        <taxon>Eukaryota</taxon>
        <taxon>Metazoa</taxon>
        <taxon>Ecdysozoa</taxon>
        <taxon>Arthropoda</taxon>
        <taxon>Hexapoda</taxon>
        <taxon>Insecta</taxon>
        <taxon>Pterygota</taxon>
        <taxon>Neoptera</taxon>
        <taxon>Endopterygota</taxon>
        <taxon>Coleoptera</taxon>
        <taxon>Polyphaga</taxon>
        <taxon>Elateriformia</taxon>
        <taxon>Buprestoidea</taxon>
        <taxon>Buprestidae</taxon>
        <taxon>Agrilinae</taxon>
        <taxon>Agrilus</taxon>
    </lineage>
</organism>
<dbReference type="FunCoup" id="A0A1W4XT78">
    <property type="interactions" value="1613"/>
</dbReference>
<sequence length="274" mass="32212">MDSNSDESDYNDSDAELQEAFSKGLLKPGLNLVEKAPKTCVNNSGLKQKLNEIKLNLDWVERLDCTNKEAPLAPELAAQILQQEQKRENEIRNNKKLPQVPLSEDPVLNDFKREMMFFRQGQATVLEAIPRLKALNIPTKRPDDYFAEMAKTDEHMQRIRENLMKKQMQQQRSEKVKQLRAQKKEGKALQVQAKLQRQERKKQILEHVKKVRKGVLKDLDFDDNKNNNKNYKNNVNSKRKYKDIKYGNKRGNSNMKNTKKVFYKKRKNKNKKQK</sequence>